<dbReference type="AlphaFoldDB" id="A0A6M1KVI2"/>
<organism evidence="4 5">
    <name type="scientific">Streptococcus equi subsp. ruminatorum</name>
    <dbReference type="NCBI Taxonomy" id="254358"/>
    <lineage>
        <taxon>Bacteria</taxon>
        <taxon>Bacillati</taxon>
        <taxon>Bacillota</taxon>
        <taxon>Bacilli</taxon>
        <taxon>Lactobacillales</taxon>
        <taxon>Streptococcaceae</taxon>
        <taxon>Streptococcus</taxon>
    </lineage>
</organism>
<dbReference type="Pfam" id="PF21368">
    <property type="entry name" value="AI2M-like_HNH"/>
    <property type="match status" value="1"/>
</dbReference>
<evidence type="ECO:0000313" key="4">
    <source>
        <dbReference type="EMBL" id="NGL83235.1"/>
    </source>
</evidence>
<dbReference type="Pfam" id="PF01348">
    <property type="entry name" value="Intron_maturas2"/>
    <property type="match status" value="1"/>
</dbReference>
<proteinExistence type="predicted"/>
<evidence type="ECO:0000256" key="2">
    <source>
        <dbReference type="SAM" id="Coils"/>
    </source>
</evidence>
<keyword evidence="4" id="KW-0548">Nucleotidyltransferase</keyword>
<dbReference type="GO" id="GO:0003964">
    <property type="term" value="F:RNA-directed DNA polymerase activity"/>
    <property type="evidence" value="ECO:0007669"/>
    <property type="project" value="UniProtKB-KW"/>
</dbReference>
<keyword evidence="2" id="KW-0175">Coiled coil</keyword>
<evidence type="ECO:0000256" key="1">
    <source>
        <dbReference type="ARBA" id="ARBA00022763"/>
    </source>
</evidence>
<dbReference type="PANTHER" id="PTHR34047">
    <property type="entry name" value="NUCLEAR INTRON MATURASE 1, MITOCHONDRIAL-RELATED"/>
    <property type="match status" value="1"/>
</dbReference>
<dbReference type="PROSITE" id="PS50878">
    <property type="entry name" value="RT_POL"/>
    <property type="match status" value="1"/>
</dbReference>
<gene>
    <name evidence="4" type="ORF">G5B50_00390</name>
</gene>
<dbReference type="RefSeq" id="WP_164334803.1">
    <property type="nucleotide sequence ID" value="NZ_JAAKFZ010000001.1"/>
</dbReference>
<feature type="domain" description="Reverse transcriptase" evidence="3">
    <location>
        <begin position="70"/>
        <end position="361"/>
    </location>
</feature>
<accession>A0A6M1KVI2</accession>
<dbReference type="Proteomes" id="UP000479499">
    <property type="component" value="Unassembled WGS sequence"/>
</dbReference>
<evidence type="ECO:0000259" key="3">
    <source>
        <dbReference type="PROSITE" id="PS50878"/>
    </source>
</evidence>
<sequence length="600" mass="69826">MKPTMAILERISKNSMEQKDEVFTRLYRYLLRPDIYYIAYQNLYSNKGAGTKGIDDDTADGFSEKKISTIINSLASESYTPKPVRRTYISKKSSSKLRPLGLPTFTDKLIQEVLRLILEAIYEPIFLDTSHGFRPKRSCHTALKMIKREFGGARWFVEGDIKGCFDNIDHQVLISIIQKKVKDARFIKLIYKFLKAGYMENWNYHKTYSGTPQGGILSPLLANIYLHELDLFVLKLKEQFDNPQKDNITPEYRQAHNELKRLSNRLKKAEGNERQELLEKYLIKRQRLMTIPCTAQMDKKLKYVRYADDFIISVKGNKKDCQWLKQQLADFINGHLKMTLSPEKTLITHSSNCAHFLGYDIRVRRSQAIKRGGSGQVKKRTLNGSVELLIPFRDKIQPFLFNKGIVIQKNDGSYFPVHRKNILTATDLEIVTIYNSELRGICRYYGLASNFNQLNYFAYLMEYSCLKTLASKHKTSLVKIRAKYKDGFGSWAIPYETKTTKKRMYFADYTKCKSPNTFTDIKSIASVTYGYSRTTFESRLKAKKCELCGTTDKQTTYEIHHVNKVKNLKGKEKWEQMMIAKQRKTLVVCHHCHRHVIHNH</sequence>
<dbReference type="InterPro" id="IPR000477">
    <property type="entry name" value="RT_dom"/>
</dbReference>
<dbReference type="EMBL" id="JAAKFZ010000001">
    <property type="protein sequence ID" value="NGL83235.1"/>
    <property type="molecule type" value="Genomic_DNA"/>
</dbReference>
<keyword evidence="4" id="KW-0808">Transferase</keyword>
<protein>
    <submittedName>
        <fullName evidence="4">Group II intron reverse transcriptase/maturase</fullName>
    </submittedName>
</protein>
<reference evidence="4 5" key="1">
    <citation type="submission" date="2020-02" db="EMBL/GenBank/DDBJ databases">
        <title>M-like protein SrM is not crucial to the virulence of a novel isolate of Streptococcus equi subsp. ruminatorum from Macaca mulatta.</title>
        <authorList>
            <person name="Guo G."/>
            <person name="Cheng L."/>
            <person name="Zhang W."/>
        </authorList>
    </citation>
    <scope>NUCLEOTIDE SEQUENCE [LARGE SCALE GENOMIC DNA]</scope>
    <source>
        <strain evidence="4 5">FJ1804</strain>
    </source>
</reference>
<dbReference type="Pfam" id="PF00078">
    <property type="entry name" value="RVT_1"/>
    <property type="match status" value="2"/>
</dbReference>
<feature type="coiled-coil region" evidence="2">
    <location>
        <begin position="252"/>
        <end position="279"/>
    </location>
</feature>
<dbReference type="GO" id="GO:0006397">
    <property type="term" value="P:mRNA processing"/>
    <property type="evidence" value="ECO:0007669"/>
    <property type="project" value="InterPro"/>
</dbReference>
<dbReference type="GO" id="GO:0006974">
    <property type="term" value="P:DNA damage response"/>
    <property type="evidence" value="ECO:0007669"/>
    <property type="project" value="UniProtKB-KW"/>
</dbReference>
<dbReference type="CDD" id="cd01651">
    <property type="entry name" value="RT_G2_intron"/>
    <property type="match status" value="1"/>
</dbReference>
<keyword evidence="1" id="KW-0227">DNA damage</keyword>
<dbReference type="InterPro" id="IPR049030">
    <property type="entry name" value="AI2M-like_HNH"/>
</dbReference>
<dbReference type="InterPro" id="IPR051083">
    <property type="entry name" value="GrpII_Intron_Splice-Mob/Def"/>
</dbReference>
<name>A0A6M1KVI2_9STRE</name>
<dbReference type="InterPro" id="IPR043502">
    <property type="entry name" value="DNA/RNA_pol_sf"/>
</dbReference>
<keyword evidence="4" id="KW-0695">RNA-directed DNA polymerase</keyword>
<dbReference type="SUPFAM" id="SSF56672">
    <property type="entry name" value="DNA/RNA polymerases"/>
    <property type="match status" value="1"/>
</dbReference>
<evidence type="ECO:0000313" key="5">
    <source>
        <dbReference type="Proteomes" id="UP000479499"/>
    </source>
</evidence>
<dbReference type="PANTHER" id="PTHR34047:SF8">
    <property type="entry name" value="PROTEIN YKFC"/>
    <property type="match status" value="1"/>
</dbReference>
<dbReference type="InterPro" id="IPR024937">
    <property type="entry name" value="Domain_X"/>
</dbReference>
<comment type="caution">
    <text evidence="4">The sequence shown here is derived from an EMBL/GenBank/DDBJ whole genome shotgun (WGS) entry which is preliminary data.</text>
</comment>